<evidence type="ECO:0000313" key="2">
    <source>
        <dbReference type="Proteomes" id="UP000001072"/>
    </source>
</evidence>
<dbReference type="InParanoid" id="F4S6J0"/>
<dbReference type="GeneID" id="18924693"/>
<sequence>MPVSWANLPRGILSRIFQFLPNWFNGVHRVLLTQVCKHWYDEGIYVCWKNLEIYGLVNTIKLNKIAFARPDLAAMTTELEIYNVKWYEFSEEHWMSIPPKEKGSAANFVWPDFYCFSWTPNCGVIVCMGVNE</sequence>
<dbReference type="Gene3D" id="1.20.1280.50">
    <property type="match status" value="1"/>
</dbReference>
<dbReference type="CDD" id="cd09917">
    <property type="entry name" value="F-box_SF"/>
    <property type="match status" value="1"/>
</dbReference>
<name>F4S6J0_MELLP</name>
<organism evidence="2">
    <name type="scientific">Melampsora larici-populina (strain 98AG31 / pathotype 3-4-7)</name>
    <name type="common">Poplar leaf rust fungus</name>
    <dbReference type="NCBI Taxonomy" id="747676"/>
    <lineage>
        <taxon>Eukaryota</taxon>
        <taxon>Fungi</taxon>
        <taxon>Dikarya</taxon>
        <taxon>Basidiomycota</taxon>
        <taxon>Pucciniomycotina</taxon>
        <taxon>Pucciniomycetes</taxon>
        <taxon>Pucciniales</taxon>
        <taxon>Melampsoraceae</taxon>
        <taxon>Melampsora</taxon>
    </lineage>
</organism>
<dbReference type="InterPro" id="IPR036047">
    <property type="entry name" value="F-box-like_dom_sf"/>
</dbReference>
<gene>
    <name evidence="1" type="ORF">MELLADRAFT_112454</name>
</gene>
<accession>F4S6J0</accession>
<reference evidence="2" key="1">
    <citation type="journal article" date="2011" name="Proc. Natl. Acad. Sci. U.S.A.">
        <title>Obligate biotrophy features unraveled by the genomic analysis of rust fungi.</title>
        <authorList>
            <person name="Duplessis S."/>
            <person name="Cuomo C.A."/>
            <person name="Lin Y.-C."/>
            <person name="Aerts A."/>
            <person name="Tisserant E."/>
            <person name="Veneault-Fourrey C."/>
            <person name="Joly D.L."/>
            <person name="Hacquard S."/>
            <person name="Amselem J."/>
            <person name="Cantarel B.L."/>
            <person name="Chiu R."/>
            <person name="Coutinho P.M."/>
            <person name="Feau N."/>
            <person name="Field M."/>
            <person name="Frey P."/>
            <person name="Gelhaye E."/>
            <person name="Goldberg J."/>
            <person name="Grabherr M.G."/>
            <person name="Kodira C.D."/>
            <person name="Kohler A."/>
            <person name="Kuees U."/>
            <person name="Lindquist E.A."/>
            <person name="Lucas S.M."/>
            <person name="Mago R."/>
            <person name="Mauceli E."/>
            <person name="Morin E."/>
            <person name="Murat C."/>
            <person name="Pangilinan J.L."/>
            <person name="Park R."/>
            <person name="Pearson M."/>
            <person name="Quesneville H."/>
            <person name="Rouhier N."/>
            <person name="Sakthikumar S."/>
            <person name="Salamov A.A."/>
            <person name="Schmutz J."/>
            <person name="Selles B."/>
            <person name="Shapiro H."/>
            <person name="Tanguay P."/>
            <person name="Tuskan G.A."/>
            <person name="Henrissat B."/>
            <person name="Van de Peer Y."/>
            <person name="Rouze P."/>
            <person name="Ellis J.G."/>
            <person name="Dodds P.N."/>
            <person name="Schein J.E."/>
            <person name="Zhong S."/>
            <person name="Hamelin R.C."/>
            <person name="Grigoriev I.V."/>
            <person name="Szabo L.J."/>
            <person name="Martin F."/>
        </authorList>
    </citation>
    <scope>NUCLEOTIDE SEQUENCE [LARGE SCALE GENOMIC DNA]</scope>
    <source>
        <strain evidence="2">98AG31 / pathotype 3-4-7</strain>
    </source>
</reference>
<dbReference type="KEGG" id="mlr:MELLADRAFT_112454"/>
<proteinExistence type="predicted"/>
<dbReference type="HOGENOM" id="CLU_1917517_0_0_1"/>
<keyword evidence="2" id="KW-1185">Reference proteome</keyword>
<evidence type="ECO:0000313" key="1">
    <source>
        <dbReference type="EMBL" id="EGF99750.1"/>
    </source>
</evidence>
<protein>
    <recommendedName>
        <fullName evidence="3">F-box domain-containing protein</fullName>
    </recommendedName>
</protein>
<dbReference type="RefSeq" id="XP_007417037.1">
    <property type="nucleotide sequence ID" value="XM_007416975.1"/>
</dbReference>
<dbReference type="AlphaFoldDB" id="F4S6J0"/>
<dbReference type="OrthoDB" id="10337562at2759"/>
<evidence type="ECO:0008006" key="3">
    <source>
        <dbReference type="Google" id="ProtNLM"/>
    </source>
</evidence>
<dbReference type="Proteomes" id="UP000001072">
    <property type="component" value="Unassembled WGS sequence"/>
</dbReference>
<dbReference type="EMBL" id="GL883155">
    <property type="protein sequence ID" value="EGF99750.1"/>
    <property type="molecule type" value="Genomic_DNA"/>
</dbReference>
<dbReference type="VEuPathDB" id="FungiDB:MELLADRAFT_112454"/>
<dbReference type="SUPFAM" id="SSF81383">
    <property type="entry name" value="F-box domain"/>
    <property type="match status" value="1"/>
</dbReference>